<dbReference type="WBParaSite" id="jg8451">
    <property type="protein sequence ID" value="jg8451"/>
    <property type="gene ID" value="jg8451"/>
</dbReference>
<keyword evidence="1" id="KW-1185">Reference proteome</keyword>
<dbReference type="AlphaFoldDB" id="A0A915EPK6"/>
<dbReference type="Proteomes" id="UP000887574">
    <property type="component" value="Unplaced"/>
</dbReference>
<reference evidence="2" key="1">
    <citation type="submission" date="2022-11" db="UniProtKB">
        <authorList>
            <consortium name="WormBaseParasite"/>
        </authorList>
    </citation>
    <scope>IDENTIFICATION</scope>
</reference>
<accession>A0A915EPK6</accession>
<evidence type="ECO:0000313" key="2">
    <source>
        <dbReference type="WBParaSite" id="jg8451"/>
    </source>
</evidence>
<proteinExistence type="predicted"/>
<evidence type="ECO:0000313" key="1">
    <source>
        <dbReference type="Proteomes" id="UP000887574"/>
    </source>
</evidence>
<organism evidence="1 2">
    <name type="scientific">Ditylenchus dipsaci</name>
    <dbReference type="NCBI Taxonomy" id="166011"/>
    <lineage>
        <taxon>Eukaryota</taxon>
        <taxon>Metazoa</taxon>
        <taxon>Ecdysozoa</taxon>
        <taxon>Nematoda</taxon>
        <taxon>Chromadorea</taxon>
        <taxon>Rhabditida</taxon>
        <taxon>Tylenchina</taxon>
        <taxon>Tylenchomorpha</taxon>
        <taxon>Sphaerularioidea</taxon>
        <taxon>Anguinidae</taxon>
        <taxon>Anguininae</taxon>
        <taxon>Ditylenchus</taxon>
    </lineage>
</organism>
<protein>
    <submittedName>
        <fullName evidence="2">Uncharacterized protein</fullName>
    </submittedName>
</protein>
<name>A0A915EPK6_9BILA</name>
<sequence length="263" mass="29871">MSDRSETSCVDRFDRLEEAIRSLATKEQIQKIEQSITEIKRSVRTGHTGLKDKPNSSMDLVETVEIRKSFQFSFKASEFGDTKPYQLESPFSEIAGEKCCHYPIDLYMFNIDSYEAKSRQSAKVFLPSRDTLKKRIDERLNGAKEEVVSKLELLKLHGGGITLDFAKKGVKHDFVPSCSPVEAGSKKTSRFVQELVSQELSELRISRHELGIMKRCFLVFLFLRGFYLDGSHHQPRVSGLSKNSDASLGVSPGLDFSRQELRH</sequence>